<gene>
    <name evidence="1" type="ORF">TM448B00292_0053</name>
</gene>
<dbReference type="SUPFAM" id="SSF109604">
    <property type="entry name" value="HD-domain/PDEase-like"/>
    <property type="match status" value="1"/>
</dbReference>
<accession>A0A6M3XAC1</accession>
<evidence type="ECO:0008006" key="2">
    <source>
        <dbReference type="Google" id="ProtNLM"/>
    </source>
</evidence>
<protein>
    <recommendedName>
        <fullName evidence="2">Phosphohydrolase</fullName>
    </recommendedName>
</protein>
<proteinExistence type="predicted"/>
<dbReference type="Gene3D" id="1.10.3210.10">
    <property type="entry name" value="Hypothetical protein af1432"/>
    <property type="match status" value="1"/>
</dbReference>
<evidence type="ECO:0000313" key="1">
    <source>
        <dbReference type="EMBL" id="QJH94716.1"/>
    </source>
</evidence>
<reference evidence="1" key="1">
    <citation type="submission" date="2020-03" db="EMBL/GenBank/DDBJ databases">
        <title>The deep terrestrial virosphere.</title>
        <authorList>
            <person name="Holmfeldt K."/>
            <person name="Nilsson E."/>
            <person name="Simone D."/>
            <person name="Lopez-Fernandez M."/>
            <person name="Wu X."/>
            <person name="de Brujin I."/>
            <person name="Lundin D."/>
            <person name="Andersson A."/>
            <person name="Bertilsson S."/>
            <person name="Dopson M."/>
        </authorList>
    </citation>
    <scope>NUCLEOTIDE SEQUENCE</scope>
    <source>
        <strain evidence="1">TM448B00292</strain>
    </source>
</reference>
<sequence>MSWILTYTGQRFDLLAPRAELITTIDIAHALAHVCRFGGHTRHHYSVAQHSLLVASIVPPGLQLTALVHDATEAYVGDLVRPLKALLPDYSEIEHGIWLAICDRFNLDPKLPTSIHEADMIALATERRDLMPEHGETWPCLAGVTPLPATLPRWTSEQASMHFHAKLLELMQTTHRHALGTWERIDEAHAGAAAPQCM</sequence>
<name>A0A6M3XAC1_9ZZZZ</name>
<organism evidence="1">
    <name type="scientific">viral metagenome</name>
    <dbReference type="NCBI Taxonomy" id="1070528"/>
    <lineage>
        <taxon>unclassified sequences</taxon>
        <taxon>metagenomes</taxon>
        <taxon>organismal metagenomes</taxon>
    </lineage>
</organism>
<dbReference type="AlphaFoldDB" id="A0A6M3XAC1"/>
<dbReference type="EMBL" id="MT144604">
    <property type="protein sequence ID" value="QJH94716.1"/>
    <property type="molecule type" value="Genomic_DNA"/>
</dbReference>